<comment type="similarity">
    <text evidence="1">Belongs to the protein-tyrosine phosphatase family. Non-receptor class dual specificity subfamily.</text>
</comment>
<protein>
    <recommendedName>
        <fullName evidence="2">protein-tyrosine-phosphatase</fullName>
        <ecNumber evidence="2">3.1.3.48</ecNumber>
    </recommendedName>
</protein>
<accession>A0A9P8IFV0</accession>
<keyword evidence="4" id="KW-0904">Protein phosphatase</keyword>
<evidence type="ECO:0000256" key="1">
    <source>
        <dbReference type="ARBA" id="ARBA00008601"/>
    </source>
</evidence>
<dbReference type="Pfam" id="PF00782">
    <property type="entry name" value="DSPc"/>
    <property type="match status" value="1"/>
</dbReference>
<evidence type="ECO:0000256" key="5">
    <source>
        <dbReference type="PIRSR" id="PIRSR000941-50"/>
    </source>
</evidence>
<evidence type="ECO:0000259" key="7">
    <source>
        <dbReference type="PROSITE" id="PS50054"/>
    </source>
</evidence>
<sequence>MFSLRRKDALKRANITHVLSVLCLPLDKELFAPYKHMVVEVDDVEDENLLEHFTTTNGFIEEGLEGGGGVLVHCAMGKSRSATCVLAYLIQKYRITPQEALEQLQLSRPICEPNLGFMQQLELYYQWQAPVDLDSEPAYQRWVYKREVELSIACGKAPDKVRFEDEQSHAESKSSDAASGVELRCRKCRQVHNPKDTPNNNPTSALPPCSHFFLDPLSWMKAELEQGKLDGRLECPKCGANVGKYAWQGMRCSCSEWIVPGISLARGKVDEVRSQTVAVRELQQQDTASASMAGPDSPRRVPREGNL</sequence>
<feature type="active site" description="Phosphocysteine intermediate" evidence="5">
    <location>
        <position position="74"/>
    </location>
</feature>
<dbReference type="PIRSF" id="PIRSF000941">
    <property type="entry name" value="DUSP12"/>
    <property type="match status" value="1"/>
</dbReference>
<dbReference type="SUPFAM" id="SSF52799">
    <property type="entry name" value="(Phosphotyrosine protein) phosphatases II"/>
    <property type="match status" value="1"/>
</dbReference>
<feature type="region of interest" description="Disordered" evidence="6">
    <location>
        <begin position="282"/>
        <end position="307"/>
    </location>
</feature>
<proteinExistence type="inferred from homology"/>
<reference evidence="9" key="1">
    <citation type="submission" date="2021-03" db="EMBL/GenBank/DDBJ databases">
        <title>Comparative genomics and phylogenomic investigation of the class Geoglossomycetes provide insights into ecological specialization and systematics.</title>
        <authorList>
            <person name="Melie T."/>
            <person name="Pirro S."/>
            <person name="Miller A.N."/>
            <person name="Quandt A."/>
        </authorList>
    </citation>
    <scope>NUCLEOTIDE SEQUENCE</scope>
    <source>
        <strain evidence="9">GBOQ0MN5Z8</strain>
    </source>
</reference>
<name>A0A9P8IFV0_9PEZI</name>
<dbReference type="GO" id="GO:0004725">
    <property type="term" value="F:protein tyrosine phosphatase activity"/>
    <property type="evidence" value="ECO:0007669"/>
    <property type="project" value="UniProtKB-EC"/>
</dbReference>
<feature type="compositionally biased region" description="Basic and acidic residues" evidence="6">
    <location>
        <begin position="297"/>
        <end position="307"/>
    </location>
</feature>
<organism evidence="9 10">
    <name type="scientific">Glutinoglossum americanum</name>
    <dbReference type="NCBI Taxonomy" id="1670608"/>
    <lineage>
        <taxon>Eukaryota</taxon>
        <taxon>Fungi</taxon>
        <taxon>Dikarya</taxon>
        <taxon>Ascomycota</taxon>
        <taxon>Pezizomycotina</taxon>
        <taxon>Geoglossomycetes</taxon>
        <taxon>Geoglossales</taxon>
        <taxon>Geoglossaceae</taxon>
        <taxon>Glutinoglossum</taxon>
    </lineage>
</organism>
<dbReference type="InterPro" id="IPR020422">
    <property type="entry name" value="TYR_PHOSPHATASE_DUAL_dom"/>
</dbReference>
<evidence type="ECO:0000313" key="10">
    <source>
        <dbReference type="Proteomes" id="UP000698800"/>
    </source>
</evidence>
<dbReference type="InterPro" id="IPR000387">
    <property type="entry name" value="Tyr_Pase_dom"/>
</dbReference>
<comment type="caution">
    <text evidence="9">The sequence shown here is derived from an EMBL/GenBank/DDBJ whole genome shotgun (WGS) entry which is preliminary data.</text>
</comment>
<feature type="domain" description="Tyrosine-protein phosphatase" evidence="7">
    <location>
        <begin position="1"/>
        <end position="130"/>
    </location>
</feature>
<dbReference type="GO" id="GO:0008138">
    <property type="term" value="F:protein tyrosine/serine/threonine phosphatase activity"/>
    <property type="evidence" value="ECO:0007669"/>
    <property type="project" value="InterPro"/>
</dbReference>
<gene>
    <name evidence="9" type="ORF">FGG08_002094</name>
</gene>
<evidence type="ECO:0000313" key="9">
    <source>
        <dbReference type="EMBL" id="KAH0543656.1"/>
    </source>
</evidence>
<dbReference type="PROSITE" id="PS50056">
    <property type="entry name" value="TYR_PHOSPHATASE_2"/>
    <property type="match status" value="1"/>
</dbReference>
<dbReference type="InterPro" id="IPR000340">
    <property type="entry name" value="Dual-sp_phosphatase_cat-dom"/>
</dbReference>
<dbReference type="Gene3D" id="3.90.190.10">
    <property type="entry name" value="Protein tyrosine phosphatase superfamily"/>
    <property type="match status" value="1"/>
</dbReference>
<dbReference type="PROSITE" id="PS00383">
    <property type="entry name" value="TYR_PHOSPHATASE_1"/>
    <property type="match status" value="1"/>
</dbReference>
<dbReference type="GO" id="GO:0005634">
    <property type="term" value="C:nucleus"/>
    <property type="evidence" value="ECO:0007669"/>
    <property type="project" value="TreeGrafter"/>
</dbReference>
<dbReference type="InterPro" id="IPR016278">
    <property type="entry name" value="DUSP12"/>
</dbReference>
<evidence type="ECO:0000256" key="2">
    <source>
        <dbReference type="ARBA" id="ARBA00013064"/>
    </source>
</evidence>
<evidence type="ECO:0000256" key="4">
    <source>
        <dbReference type="ARBA" id="ARBA00022912"/>
    </source>
</evidence>
<dbReference type="EC" id="3.1.3.48" evidence="2"/>
<dbReference type="SMART" id="SM00195">
    <property type="entry name" value="DSPc"/>
    <property type="match status" value="1"/>
</dbReference>
<dbReference type="PANTHER" id="PTHR45848">
    <property type="entry name" value="DUAL SPECIFICITY PROTEIN PHOSPHATASE 12 FAMILY MEMBER"/>
    <property type="match status" value="1"/>
</dbReference>
<evidence type="ECO:0000256" key="3">
    <source>
        <dbReference type="ARBA" id="ARBA00022801"/>
    </source>
</evidence>
<keyword evidence="3" id="KW-0378">Hydrolase</keyword>
<dbReference type="InterPro" id="IPR016130">
    <property type="entry name" value="Tyr_Pase_AS"/>
</dbReference>
<dbReference type="PANTHER" id="PTHR45848:SF4">
    <property type="entry name" value="DUAL SPECIFICITY PROTEIN PHOSPHATASE 12"/>
    <property type="match status" value="1"/>
</dbReference>
<evidence type="ECO:0000256" key="6">
    <source>
        <dbReference type="SAM" id="MobiDB-lite"/>
    </source>
</evidence>
<feature type="domain" description="Tyrosine specific protein phosphatases" evidence="8">
    <location>
        <begin position="47"/>
        <end position="109"/>
    </location>
</feature>
<evidence type="ECO:0000259" key="8">
    <source>
        <dbReference type="PROSITE" id="PS50056"/>
    </source>
</evidence>
<dbReference type="PROSITE" id="PS50054">
    <property type="entry name" value="TYR_PHOSPHATASE_DUAL"/>
    <property type="match status" value="1"/>
</dbReference>
<keyword evidence="10" id="KW-1185">Reference proteome</keyword>
<dbReference type="InterPro" id="IPR029021">
    <property type="entry name" value="Prot-tyrosine_phosphatase-like"/>
</dbReference>
<dbReference type="AlphaFoldDB" id="A0A9P8IFV0"/>
<dbReference type="EMBL" id="JAGHQL010000029">
    <property type="protein sequence ID" value="KAH0543656.1"/>
    <property type="molecule type" value="Genomic_DNA"/>
</dbReference>
<dbReference type="Proteomes" id="UP000698800">
    <property type="component" value="Unassembled WGS sequence"/>
</dbReference>
<dbReference type="OrthoDB" id="2017893at2759"/>